<protein>
    <submittedName>
        <fullName evidence="2 3">Organ specific protein</fullName>
    </submittedName>
</protein>
<keyword evidence="4" id="KW-1185">Reference proteome</keyword>
<dbReference type="PANTHER" id="PTHR33731:SF2">
    <property type="entry name" value="ORGAN-SPECIFIC PROTEIN S2-LIKE"/>
    <property type="match status" value="1"/>
</dbReference>
<name>A0A251SUC8_HELAN</name>
<dbReference type="PANTHER" id="PTHR33731">
    <property type="entry name" value="PROTEIN, PUTATIVE-RELATED"/>
    <property type="match status" value="1"/>
</dbReference>
<proteinExistence type="predicted"/>
<dbReference type="Gramene" id="mRNA:HanXRQr2_Chr04g0162111">
    <property type="protein sequence ID" value="mRNA:HanXRQr2_Chr04g0162111"/>
    <property type="gene ID" value="HanXRQr2_Chr04g0162111"/>
</dbReference>
<dbReference type="OrthoDB" id="1734141at2759"/>
<dbReference type="AlphaFoldDB" id="A0A251SUC8"/>
<reference evidence="2 4" key="1">
    <citation type="journal article" date="2017" name="Nature">
        <title>The sunflower genome provides insights into oil metabolism, flowering and Asterid evolution.</title>
        <authorList>
            <person name="Badouin H."/>
            <person name="Gouzy J."/>
            <person name="Grassa C.J."/>
            <person name="Murat F."/>
            <person name="Staton S.E."/>
            <person name="Cottret L."/>
            <person name="Lelandais-Briere C."/>
            <person name="Owens G.L."/>
            <person name="Carrere S."/>
            <person name="Mayjonade B."/>
            <person name="Legrand L."/>
            <person name="Gill N."/>
            <person name="Kane N.C."/>
            <person name="Bowers J.E."/>
            <person name="Hubner S."/>
            <person name="Bellec A."/>
            <person name="Berard A."/>
            <person name="Berges H."/>
            <person name="Blanchet N."/>
            <person name="Boniface M.C."/>
            <person name="Brunel D."/>
            <person name="Catrice O."/>
            <person name="Chaidir N."/>
            <person name="Claudel C."/>
            <person name="Donnadieu C."/>
            <person name="Faraut T."/>
            <person name="Fievet G."/>
            <person name="Helmstetter N."/>
            <person name="King M."/>
            <person name="Knapp S.J."/>
            <person name="Lai Z."/>
            <person name="Le Paslier M.C."/>
            <person name="Lippi Y."/>
            <person name="Lorenzon L."/>
            <person name="Mandel J.R."/>
            <person name="Marage G."/>
            <person name="Marchand G."/>
            <person name="Marquand E."/>
            <person name="Bret-Mestries E."/>
            <person name="Morien E."/>
            <person name="Nambeesan S."/>
            <person name="Nguyen T."/>
            <person name="Pegot-Espagnet P."/>
            <person name="Pouilly N."/>
            <person name="Raftis F."/>
            <person name="Sallet E."/>
            <person name="Schiex T."/>
            <person name="Thomas J."/>
            <person name="Vandecasteele C."/>
            <person name="Vares D."/>
            <person name="Vear F."/>
            <person name="Vautrin S."/>
            <person name="Crespi M."/>
            <person name="Mangin B."/>
            <person name="Burke J.M."/>
            <person name="Salse J."/>
            <person name="Munos S."/>
            <person name="Vincourt P."/>
            <person name="Rieseberg L.H."/>
            <person name="Langlade N.B."/>
        </authorList>
    </citation>
    <scope>NUCLEOTIDE SEQUENCE [LARGE SCALE GENOMIC DNA]</scope>
    <source>
        <strain evidence="4">cv. SF193</strain>
        <tissue evidence="2">Leaves</tissue>
    </source>
</reference>
<dbReference type="FunCoup" id="A0A251SUC8">
    <property type="interactions" value="26"/>
</dbReference>
<dbReference type="EMBL" id="CM007902">
    <property type="protein sequence ID" value="OTG02219.1"/>
    <property type="molecule type" value="Genomic_DNA"/>
</dbReference>
<dbReference type="Proteomes" id="UP000215914">
    <property type="component" value="Chromosome 13"/>
</dbReference>
<dbReference type="EMBL" id="MNCJ02000319">
    <property type="protein sequence ID" value="KAF5809835.1"/>
    <property type="molecule type" value="Genomic_DNA"/>
</dbReference>
<keyword evidence="1" id="KW-0732">Signal</keyword>
<feature type="chain" id="PRO_5041059906" evidence="1">
    <location>
        <begin position="23"/>
        <end position="101"/>
    </location>
</feature>
<gene>
    <name evidence="3" type="ORF">HannXRQ_Chr13g0410611</name>
    <name evidence="2" type="ORF">HanXRQr2_Chr04g0162111</name>
</gene>
<evidence type="ECO:0000313" key="3">
    <source>
        <dbReference type="EMBL" id="OTG02219.1"/>
    </source>
</evidence>
<dbReference type="STRING" id="4232.A0A251SUC8"/>
<dbReference type="InterPro" id="IPR024489">
    <property type="entry name" value="Organ_specific_prot"/>
</dbReference>
<organism evidence="3 4">
    <name type="scientific">Helianthus annuus</name>
    <name type="common">Common sunflower</name>
    <dbReference type="NCBI Taxonomy" id="4232"/>
    <lineage>
        <taxon>Eukaryota</taxon>
        <taxon>Viridiplantae</taxon>
        <taxon>Streptophyta</taxon>
        <taxon>Embryophyta</taxon>
        <taxon>Tracheophyta</taxon>
        <taxon>Spermatophyta</taxon>
        <taxon>Magnoliopsida</taxon>
        <taxon>eudicotyledons</taxon>
        <taxon>Gunneridae</taxon>
        <taxon>Pentapetalae</taxon>
        <taxon>asterids</taxon>
        <taxon>campanulids</taxon>
        <taxon>Asterales</taxon>
        <taxon>Asteraceae</taxon>
        <taxon>Asteroideae</taxon>
        <taxon>Heliantheae alliance</taxon>
        <taxon>Heliantheae</taxon>
        <taxon>Helianthus</taxon>
    </lineage>
</organism>
<evidence type="ECO:0000256" key="1">
    <source>
        <dbReference type="SAM" id="SignalP"/>
    </source>
</evidence>
<dbReference type="InParanoid" id="A0A251SUC8"/>
<evidence type="ECO:0000313" key="2">
    <source>
        <dbReference type="EMBL" id="KAF5809835.1"/>
    </source>
</evidence>
<reference evidence="2" key="3">
    <citation type="submission" date="2020-06" db="EMBL/GenBank/DDBJ databases">
        <title>Helianthus annuus Genome sequencing and assembly Release 2.</title>
        <authorList>
            <person name="Gouzy J."/>
            <person name="Langlade N."/>
            <person name="Munos S."/>
        </authorList>
    </citation>
    <scope>NUCLEOTIDE SEQUENCE</scope>
    <source>
        <tissue evidence="2">Leaves</tissue>
    </source>
</reference>
<reference evidence="3" key="2">
    <citation type="submission" date="2017-02" db="EMBL/GenBank/DDBJ databases">
        <title>Sunflower complete genome.</title>
        <authorList>
            <person name="Langlade N."/>
            <person name="Munos S."/>
        </authorList>
    </citation>
    <scope>NUCLEOTIDE SEQUENCE [LARGE SCALE GENOMIC DNA]</scope>
    <source>
        <tissue evidence="3">Leaves</tissue>
    </source>
</reference>
<feature type="signal peptide" evidence="1">
    <location>
        <begin position="1"/>
        <end position="22"/>
    </location>
</feature>
<accession>A0A251SUC8</accession>
<dbReference type="Pfam" id="PF10950">
    <property type="entry name" value="Organ_specific"/>
    <property type="match status" value="1"/>
</dbReference>
<sequence length="101" mass="11725">MSSLRVLVFLFTILLISSLYDARKDPTEYWINVMKDEPIPKTIQDALSQDSTKSINEVDKEDQYVRGWRGPDLKMFTRDFDTKANRLSYLVPIVTVTQPPL</sequence>
<evidence type="ECO:0000313" key="4">
    <source>
        <dbReference type="Proteomes" id="UP000215914"/>
    </source>
</evidence>